<comment type="caution">
    <text evidence="3">The sequence shown here is derived from an EMBL/GenBank/DDBJ whole genome shotgun (WGS) entry which is preliminary data.</text>
</comment>
<sequence length="326" mass="36461">MRTVAVIGLGNIATRHRRNLKLLFPHCRLLAMSASGRFPTAPVSDCDEVVSNIDEIIRSSAELVIVASPAPFHAEHTIPLLKAGIPTLIEKPVTTCVEEAKRLEAVVEKTQTPVTVGYCLRYLPSSLEVKALLDKGAIGRIYNARIEIGQYLPDWRPSKDYRSSVSANAELGGGALLELSHELDYAQWLLGNLTLQHAHLRSSDELGLEVEDLVDIVTTTESGALINIHLDFLQRQAYRRCRFVGSEGTIEWDLIKNEVKQITHTVENIVYSDPVWDKNKMYLNMLQDFINMTKGNKHDCIDLQQATKTVELIEIIKQHANTQTQG</sequence>
<dbReference type="Gene3D" id="3.40.50.720">
    <property type="entry name" value="NAD(P)-binding Rossmann-like Domain"/>
    <property type="match status" value="1"/>
</dbReference>
<dbReference type="EMBL" id="PIGA01000067">
    <property type="protein sequence ID" value="PTP11843.1"/>
    <property type="molecule type" value="Genomic_DNA"/>
</dbReference>
<gene>
    <name evidence="3" type="ORF">CWO36_24025</name>
</gene>
<dbReference type="GO" id="GO:0000166">
    <property type="term" value="F:nucleotide binding"/>
    <property type="evidence" value="ECO:0007669"/>
    <property type="project" value="InterPro"/>
</dbReference>
<dbReference type="InterPro" id="IPR036291">
    <property type="entry name" value="NAD(P)-bd_dom_sf"/>
</dbReference>
<dbReference type="AlphaFoldDB" id="A0A2T5DXN6"/>
<evidence type="ECO:0000259" key="1">
    <source>
        <dbReference type="Pfam" id="PF01408"/>
    </source>
</evidence>
<dbReference type="InterPro" id="IPR051450">
    <property type="entry name" value="Gfo/Idh/MocA_Oxidoreductases"/>
</dbReference>
<feature type="domain" description="Gfo/Idh/MocA-like oxidoreductase N-terminal" evidence="1">
    <location>
        <begin position="3"/>
        <end position="118"/>
    </location>
</feature>
<dbReference type="SUPFAM" id="SSF55347">
    <property type="entry name" value="Glyceraldehyde-3-phosphate dehydrogenase-like, C-terminal domain"/>
    <property type="match status" value="1"/>
</dbReference>
<dbReference type="Pfam" id="PF01408">
    <property type="entry name" value="GFO_IDH_MocA"/>
    <property type="match status" value="1"/>
</dbReference>
<evidence type="ECO:0000259" key="2">
    <source>
        <dbReference type="Pfam" id="PF22725"/>
    </source>
</evidence>
<organism evidence="3 4">
    <name type="scientific">Vibrio splendidus</name>
    <dbReference type="NCBI Taxonomy" id="29497"/>
    <lineage>
        <taxon>Bacteria</taxon>
        <taxon>Pseudomonadati</taxon>
        <taxon>Pseudomonadota</taxon>
        <taxon>Gammaproteobacteria</taxon>
        <taxon>Vibrionales</taxon>
        <taxon>Vibrionaceae</taxon>
        <taxon>Vibrio</taxon>
    </lineage>
</organism>
<evidence type="ECO:0000313" key="4">
    <source>
        <dbReference type="Proteomes" id="UP000244080"/>
    </source>
</evidence>
<dbReference type="PANTHER" id="PTHR43377">
    <property type="entry name" value="BILIVERDIN REDUCTASE A"/>
    <property type="match status" value="1"/>
</dbReference>
<name>A0A2T5DXN6_VIBSP</name>
<dbReference type="SUPFAM" id="SSF51735">
    <property type="entry name" value="NAD(P)-binding Rossmann-fold domains"/>
    <property type="match status" value="1"/>
</dbReference>
<reference evidence="3 4" key="1">
    <citation type="submission" date="2017-11" db="EMBL/GenBank/DDBJ databases">
        <title>Population delineation of vibrios coincides with oyster pathogenicity.</title>
        <authorList>
            <person name="Bruto M."/>
            <person name="Labreuche Y."/>
            <person name="James A."/>
            <person name="Piel D."/>
            <person name="Chenivesse S."/>
            <person name="Petton B."/>
            <person name="Polz M.F."/>
            <person name="Le Roux F."/>
        </authorList>
    </citation>
    <scope>NUCLEOTIDE SEQUENCE [LARGE SCALE GENOMIC DNA]</scope>
    <source>
        <strain evidence="3 4">1F_55</strain>
    </source>
</reference>
<dbReference type="Pfam" id="PF22725">
    <property type="entry name" value="GFO_IDH_MocA_C3"/>
    <property type="match status" value="1"/>
</dbReference>
<protein>
    <submittedName>
        <fullName evidence="3">Gfo/Idh/MocA family oxidoreductase</fullName>
    </submittedName>
</protein>
<dbReference type="InterPro" id="IPR000683">
    <property type="entry name" value="Gfo/Idh/MocA-like_OxRdtase_N"/>
</dbReference>
<dbReference type="RefSeq" id="WP_029222181.1">
    <property type="nucleotide sequence ID" value="NZ_CAWNZY010000081.1"/>
</dbReference>
<dbReference type="Gene3D" id="3.30.360.10">
    <property type="entry name" value="Dihydrodipicolinate Reductase, domain 2"/>
    <property type="match status" value="1"/>
</dbReference>
<evidence type="ECO:0000313" key="3">
    <source>
        <dbReference type="EMBL" id="PTP11843.1"/>
    </source>
</evidence>
<feature type="domain" description="GFO/IDH/MocA-like oxidoreductase" evidence="2">
    <location>
        <begin position="128"/>
        <end position="251"/>
    </location>
</feature>
<dbReference type="Proteomes" id="UP000244080">
    <property type="component" value="Unassembled WGS sequence"/>
</dbReference>
<accession>A0A2T5DXN6</accession>
<proteinExistence type="predicted"/>
<dbReference type="InterPro" id="IPR055170">
    <property type="entry name" value="GFO_IDH_MocA-like_dom"/>
</dbReference>
<dbReference type="PANTHER" id="PTHR43377:SF1">
    <property type="entry name" value="BILIVERDIN REDUCTASE A"/>
    <property type="match status" value="1"/>
</dbReference>